<keyword evidence="1" id="KW-0472">Membrane</keyword>
<sequence>MAEIILGAIVIVVTALLAEEAPPKWRRWLWGLFVLLVIAQAVIQISGRREQDRLIQSGQETERELKSKLDTSLLNEQYTKGQLDTMNRILGSIASNSDPKQTAVLLQGLLSTKSTLKKETISICAELERWQKGWQIKNPFPNPADPQHATGKEIEAQNAYWQKFSNESFARFGPRLLAIIQRYGAIGVDVRMMEQQMTYGYVPPDVINKLRAFANRVNDDGSLKN</sequence>
<gene>
    <name evidence="2" type="ORF">SBA1_740031</name>
</gene>
<feature type="transmembrane region" description="Helical" evidence="1">
    <location>
        <begin position="28"/>
        <end position="47"/>
    </location>
</feature>
<dbReference type="EMBL" id="OMOD01000171">
    <property type="protein sequence ID" value="SPF47417.1"/>
    <property type="molecule type" value="Genomic_DNA"/>
</dbReference>
<accession>A0A2U3L695</accession>
<evidence type="ECO:0000313" key="2">
    <source>
        <dbReference type="EMBL" id="SPF47417.1"/>
    </source>
</evidence>
<organism evidence="2 3">
    <name type="scientific">Candidatus Sulfotelmatobacter kueseliae</name>
    <dbReference type="NCBI Taxonomy" id="2042962"/>
    <lineage>
        <taxon>Bacteria</taxon>
        <taxon>Pseudomonadati</taxon>
        <taxon>Acidobacteriota</taxon>
        <taxon>Terriglobia</taxon>
        <taxon>Terriglobales</taxon>
        <taxon>Candidatus Korobacteraceae</taxon>
        <taxon>Candidatus Sulfotelmatobacter</taxon>
    </lineage>
</organism>
<proteinExistence type="predicted"/>
<keyword evidence="1" id="KW-0812">Transmembrane</keyword>
<dbReference type="AlphaFoldDB" id="A0A2U3L695"/>
<reference evidence="3" key="1">
    <citation type="submission" date="2018-02" db="EMBL/GenBank/DDBJ databases">
        <authorList>
            <person name="Hausmann B."/>
        </authorList>
    </citation>
    <scope>NUCLEOTIDE SEQUENCE [LARGE SCALE GENOMIC DNA]</scope>
    <source>
        <strain evidence="3">Peat soil MAG SbA1</strain>
    </source>
</reference>
<keyword evidence="1" id="KW-1133">Transmembrane helix</keyword>
<dbReference type="Proteomes" id="UP000238701">
    <property type="component" value="Unassembled WGS sequence"/>
</dbReference>
<name>A0A2U3L695_9BACT</name>
<protein>
    <submittedName>
        <fullName evidence="2">Uncharacterized protein</fullName>
    </submittedName>
</protein>
<evidence type="ECO:0000256" key="1">
    <source>
        <dbReference type="SAM" id="Phobius"/>
    </source>
</evidence>
<evidence type="ECO:0000313" key="3">
    <source>
        <dbReference type="Proteomes" id="UP000238701"/>
    </source>
</evidence>